<keyword evidence="2" id="KW-1185">Reference proteome</keyword>
<protein>
    <submittedName>
        <fullName evidence="1">Small oligopeptide transporter</fullName>
    </submittedName>
</protein>
<name>A0ACB8S7J8_9AGAM</name>
<gene>
    <name evidence="1" type="ORF">FA95DRAFT_1377944</name>
</gene>
<dbReference type="Proteomes" id="UP000814033">
    <property type="component" value="Unassembled WGS sequence"/>
</dbReference>
<proteinExistence type="predicted"/>
<dbReference type="EMBL" id="MU275846">
    <property type="protein sequence ID" value="KAI0052274.1"/>
    <property type="molecule type" value="Genomic_DNA"/>
</dbReference>
<reference evidence="1" key="1">
    <citation type="submission" date="2021-02" db="EMBL/GenBank/DDBJ databases">
        <authorList>
            <consortium name="DOE Joint Genome Institute"/>
            <person name="Ahrendt S."/>
            <person name="Looney B.P."/>
            <person name="Miyauchi S."/>
            <person name="Morin E."/>
            <person name="Drula E."/>
            <person name="Courty P.E."/>
            <person name="Chicoki N."/>
            <person name="Fauchery L."/>
            <person name="Kohler A."/>
            <person name="Kuo A."/>
            <person name="Labutti K."/>
            <person name="Pangilinan J."/>
            <person name="Lipzen A."/>
            <person name="Riley R."/>
            <person name="Andreopoulos W."/>
            <person name="He G."/>
            <person name="Johnson J."/>
            <person name="Barry K.W."/>
            <person name="Grigoriev I.V."/>
            <person name="Nagy L."/>
            <person name="Hibbett D."/>
            <person name="Henrissat B."/>
            <person name="Matheny P.B."/>
            <person name="Labbe J."/>
            <person name="Martin F."/>
        </authorList>
    </citation>
    <scope>NUCLEOTIDE SEQUENCE</scope>
    <source>
        <strain evidence="1">FP105234-sp</strain>
    </source>
</reference>
<evidence type="ECO:0000313" key="1">
    <source>
        <dbReference type="EMBL" id="KAI0052274.1"/>
    </source>
</evidence>
<organism evidence="1 2">
    <name type="scientific">Auriscalpium vulgare</name>
    <dbReference type="NCBI Taxonomy" id="40419"/>
    <lineage>
        <taxon>Eukaryota</taxon>
        <taxon>Fungi</taxon>
        <taxon>Dikarya</taxon>
        <taxon>Basidiomycota</taxon>
        <taxon>Agaricomycotina</taxon>
        <taxon>Agaricomycetes</taxon>
        <taxon>Russulales</taxon>
        <taxon>Auriscalpiaceae</taxon>
        <taxon>Auriscalpium</taxon>
    </lineage>
</organism>
<accession>A0ACB8S7J8</accession>
<evidence type="ECO:0000313" key="2">
    <source>
        <dbReference type="Proteomes" id="UP000814033"/>
    </source>
</evidence>
<reference evidence="1" key="2">
    <citation type="journal article" date="2022" name="New Phytol.">
        <title>Evolutionary transition to the ectomycorrhizal habit in the genomes of a hyperdiverse lineage of mushroom-forming fungi.</title>
        <authorList>
            <person name="Looney B."/>
            <person name="Miyauchi S."/>
            <person name="Morin E."/>
            <person name="Drula E."/>
            <person name="Courty P.E."/>
            <person name="Kohler A."/>
            <person name="Kuo A."/>
            <person name="LaButti K."/>
            <person name="Pangilinan J."/>
            <person name="Lipzen A."/>
            <person name="Riley R."/>
            <person name="Andreopoulos W."/>
            <person name="He G."/>
            <person name="Johnson J."/>
            <person name="Nolan M."/>
            <person name="Tritt A."/>
            <person name="Barry K.W."/>
            <person name="Grigoriev I.V."/>
            <person name="Nagy L.G."/>
            <person name="Hibbett D."/>
            <person name="Henrissat B."/>
            <person name="Matheny P.B."/>
            <person name="Labbe J."/>
            <person name="Martin F.M."/>
        </authorList>
    </citation>
    <scope>NUCLEOTIDE SEQUENCE</scope>
    <source>
        <strain evidence="1">FP105234-sp</strain>
    </source>
</reference>
<comment type="caution">
    <text evidence="1">The sequence shown here is derived from an EMBL/GenBank/DDBJ whole genome shotgun (WGS) entry which is preliminary data.</text>
</comment>
<sequence>MSYTHEMPRDAKDVSGQPFDLEKLTGEGSVDVEADIVDGFMDPHYDPATAVLEDESPYPEVRSAVSNTDDPNMPVSTIRTWLFGIIWAILIPGINQFFFFRYPGVSVSAIVPQLLTLPLCRLWARFVPHWTVFGHSLNGGPFTIKEHVIVTIMASVGAYSAYATDIIAVQRVFYNEQTNFGYQWLLVMSTQLIGFSIAGICRRFLVSPPSMIWPANLVTAALFNTLHSQETAGTKGRTGISRERFFAYIFFGYGAYQIVPGYLFSALSVFSWVCWIKPNNVTVNALFGTQHGLAMGLLTFDWGQIAYIGSPLPVPWWAAANIGIAVVFFYWLLCPILYYTNVWNGGYLPIVSSKAFDRFGKRYNVTRILSEQNTFDQAAYEAYSPLFISTSFALSYGLSFASITATLTHTFLYYRNQLWTQARRSLSEQPDIHARLMSVYSEVPDWWYAVIFAVNFAFGIVVIECWHSDLPVWAFVLALIISFVYVIPIGIIQAITNQQVGLNVITELVIGYAVPGKPVAMMQFKTWGYITMTQALQFTSDFKLGHYMKIPPRPMFWCQVIATVIAGTVQLGVQAWMFTNVDGMCTPDQKDHFICASTTVFGTASIIWGVIGPQRQFSHGQIYYGLLYFFLIGALAPLGQYILHRRYKWSILKYLNFPIIFTGTGNLPPATPLNYVPWVIVAFVFNYVIRRRHFGWWSKYNYVLSAGLDAGYAVSTILIFFVLQYPKDGTIGMGVQTWWGNDIFNRNADALGLPDRTLAKGESFGPSTW</sequence>